<dbReference type="EMBL" id="JALJOQ010000224">
    <property type="protein sequence ID" value="KAK9788568.1"/>
    <property type="molecule type" value="Genomic_DNA"/>
</dbReference>
<gene>
    <name evidence="2" type="ORF">WJX73_000018</name>
</gene>
<dbReference type="AlphaFoldDB" id="A0AAW1NN94"/>
<comment type="caution">
    <text evidence="2">The sequence shown here is derived from an EMBL/GenBank/DDBJ whole genome shotgun (WGS) entry which is preliminary data.</text>
</comment>
<keyword evidence="3" id="KW-1185">Reference proteome</keyword>
<feature type="non-terminal residue" evidence="2">
    <location>
        <position position="1"/>
    </location>
</feature>
<organism evidence="2 3">
    <name type="scientific">Symbiochloris irregularis</name>
    <dbReference type="NCBI Taxonomy" id="706552"/>
    <lineage>
        <taxon>Eukaryota</taxon>
        <taxon>Viridiplantae</taxon>
        <taxon>Chlorophyta</taxon>
        <taxon>core chlorophytes</taxon>
        <taxon>Trebouxiophyceae</taxon>
        <taxon>Trebouxiales</taxon>
        <taxon>Trebouxiaceae</taxon>
        <taxon>Symbiochloris</taxon>
    </lineage>
</organism>
<protein>
    <submittedName>
        <fullName evidence="2">Uncharacterized protein</fullName>
    </submittedName>
</protein>
<evidence type="ECO:0000313" key="3">
    <source>
        <dbReference type="Proteomes" id="UP001465755"/>
    </source>
</evidence>
<proteinExistence type="predicted"/>
<reference evidence="2 3" key="1">
    <citation type="journal article" date="2024" name="Nat. Commun.">
        <title>Phylogenomics reveals the evolutionary origins of lichenization in chlorophyte algae.</title>
        <authorList>
            <person name="Puginier C."/>
            <person name="Libourel C."/>
            <person name="Otte J."/>
            <person name="Skaloud P."/>
            <person name="Haon M."/>
            <person name="Grisel S."/>
            <person name="Petersen M."/>
            <person name="Berrin J.G."/>
            <person name="Delaux P.M."/>
            <person name="Dal Grande F."/>
            <person name="Keller J."/>
        </authorList>
    </citation>
    <scope>NUCLEOTIDE SEQUENCE [LARGE SCALE GENOMIC DNA]</scope>
    <source>
        <strain evidence="2 3">SAG 2036</strain>
    </source>
</reference>
<keyword evidence="1" id="KW-0732">Signal</keyword>
<feature type="signal peptide" evidence="1">
    <location>
        <begin position="1"/>
        <end position="15"/>
    </location>
</feature>
<accession>A0AAW1NN94</accession>
<feature type="chain" id="PRO_5043632041" evidence="1">
    <location>
        <begin position="16"/>
        <end position="36"/>
    </location>
</feature>
<evidence type="ECO:0000313" key="2">
    <source>
        <dbReference type="EMBL" id="KAK9788568.1"/>
    </source>
</evidence>
<name>A0AAW1NN94_9CHLO</name>
<sequence>RWLAFCMLTWAITHPQSCDFSSAKTKSGLILWIPEE</sequence>
<dbReference type="Proteomes" id="UP001465755">
    <property type="component" value="Unassembled WGS sequence"/>
</dbReference>
<evidence type="ECO:0000256" key="1">
    <source>
        <dbReference type="SAM" id="SignalP"/>
    </source>
</evidence>